<feature type="region of interest" description="Disordered" evidence="1">
    <location>
        <begin position="1"/>
        <end position="37"/>
    </location>
</feature>
<evidence type="ECO:0000256" key="1">
    <source>
        <dbReference type="SAM" id="MobiDB-lite"/>
    </source>
</evidence>
<protein>
    <recommendedName>
        <fullName evidence="4">Phytanoyl-CoA dioxygenase</fullName>
    </recommendedName>
</protein>
<feature type="compositionally biased region" description="Low complexity" evidence="1">
    <location>
        <begin position="1"/>
        <end position="19"/>
    </location>
</feature>
<reference evidence="2" key="1">
    <citation type="journal article" date="2021" name="Nat. Commun.">
        <title>Genetic determinants of endophytism in the Arabidopsis root mycobiome.</title>
        <authorList>
            <person name="Mesny F."/>
            <person name="Miyauchi S."/>
            <person name="Thiergart T."/>
            <person name="Pickel B."/>
            <person name="Atanasova L."/>
            <person name="Karlsson M."/>
            <person name="Huettel B."/>
            <person name="Barry K.W."/>
            <person name="Haridas S."/>
            <person name="Chen C."/>
            <person name="Bauer D."/>
            <person name="Andreopoulos W."/>
            <person name="Pangilinan J."/>
            <person name="LaButti K."/>
            <person name="Riley R."/>
            <person name="Lipzen A."/>
            <person name="Clum A."/>
            <person name="Drula E."/>
            <person name="Henrissat B."/>
            <person name="Kohler A."/>
            <person name="Grigoriev I.V."/>
            <person name="Martin F.M."/>
            <person name="Hacquard S."/>
        </authorList>
    </citation>
    <scope>NUCLEOTIDE SEQUENCE</scope>
    <source>
        <strain evidence="2">MPI-CAGE-AT-0147</strain>
    </source>
</reference>
<evidence type="ECO:0008006" key="4">
    <source>
        <dbReference type="Google" id="ProtNLM"/>
    </source>
</evidence>
<organism evidence="2 3">
    <name type="scientific">Dactylonectria macrodidyma</name>
    <dbReference type="NCBI Taxonomy" id="307937"/>
    <lineage>
        <taxon>Eukaryota</taxon>
        <taxon>Fungi</taxon>
        <taxon>Dikarya</taxon>
        <taxon>Ascomycota</taxon>
        <taxon>Pezizomycotina</taxon>
        <taxon>Sordariomycetes</taxon>
        <taxon>Hypocreomycetidae</taxon>
        <taxon>Hypocreales</taxon>
        <taxon>Nectriaceae</taxon>
        <taxon>Dactylonectria</taxon>
    </lineage>
</organism>
<evidence type="ECO:0000313" key="3">
    <source>
        <dbReference type="Proteomes" id="UP000738349"/>
    </source>
</evidence>
<dbReference type="EMBL" id="JAGMUV010000002">
    <property type="protein sequence ID" value="KAH7170680.1"/>
    <property type="molecule type" value="Genomic_DNA"/>
</dbReference>
<dbReference type="Pfam" id="PF05721">
    <property type="entry name" value="PhyH"/>
    <property type="match status" value="1"/>
</dbReference>
<accession>A0A9P9FNP9</accession>
<dbReference type="OrthoDB" id="445007at2759"/>
<evidence type="ECO:0000313" key="2">
    <source>
        <dbReference type="EMBL" id="KAH7170680.1"/>
    </source>
</evidence>
<comment type="caution">
    <text evidence="2">The sequence shown here is derived from an EMBL/GenBank/DDBJ whole genome shotgun (WGS) entry which is preliminary data.</text>
</comment>
<sequence length="352" mass="39453">MATTTTTTNASASATATTAHPTLTLRPAGTDRMRVDGTDRRYGDWRDDLIRDGYAIIKGAIPKERALSYANRFYGLIESFGLGYDRNNPLTVRPEKLPVITEKGMLLNYGAAHEDFVWAIRSEPGVVGAFESVYDTEDLLVSFDAINIGFANRTHLAANKPWPHQDQDPDRPGFRCLQGLVNLLPNGPNDGGLIVAKGAHLLSQQFHDEIRGTEDRIPAWTKEWYGYTEKGMQWLKDHGCEWVKVEADPGDLIVWDSRAPHYNVPVKGEQDRMAVYTCFMPVSDASPEDLLRKKAAFEDRVGTTHWPNAMHTGSNVARRNGEPDHVVRDRPLHEPNLTERAFKLTGIPYIKT</sequence>
<dbReference type="PANTHER" id="PTHR31630:SF7">
    <property type="entry name" value="PHYTANOYL-COA DIOXYGENASE"/>
    <property type="match status" value="1"/>
</dbReference>
<keyword evidence="3" id="KW-1185">Reference proteome</keyword>
<dbReference type="AlphaFoldDB" id="A0A9P9FNP9"/>
<dbReference type="InterPro" id="IPR008775">
    <property type="entry name" value="Phytyl_CoA_dOase-like"/>
</dbReference>
<dbReference type="PANTHER" id="PTHR31630">
    <property type="entry name" value="PHYTANOYL-COA DIOXYGENASE-RELATED-RELATED"/>
    <property type="match status" value="1"/>
</dbReference>
<name>A0A9P9FNP9_9HYPO</name>
<dbReference type="SUPFAM" id="SSF51197">
    <property type="entry name" value="Clavaminate synthase-like"/>
    <property type="match status" value="1"/>
</dbReference>
<proteinExistence type="predicted"/>
<dbReference type="Gene3D" id="2.60.120.620">
    <property type="entry name" value="q2cbj1_9rhob like domain"/>
    <property type="match status" value="1"/>
</dbReference>
<gene>
    <name evidence="2" type="ORF">EDB81DRAFT_175684</name>
</gene>
<dbReference type="Proteomes" id="UP000738349">
    <property type="component" value="Unassembled WGS sequence"/>
</dbReference>